<evidence type="ECO:0000259" key="1">
    <source>
        <dbReference type="Pfam" id="PF11790"/>
    </source>
</evidence>
<dbReference type="GO" id="GO:0071966">
    <property type="term" value="P:fungal-type cell wall polysaccharide metabolic process"/>
    <property type="evidence" value="ECO:0007669"/>
    <property type="project" value="TreeGrafter"/>
</dbReference>
<dbReference type="GO" id="GO:0009277">
    <property type="term" value="C:fungal-type cell wall"/>
    <property type="evidence" value="ECO:0007669"/>
    <property type="project" value="TreeGrafter"/>
</dbReference>
<dbReference type="InterPro" id="IPR017853">
    <property type="entry name" value="GH"/>
</dbReference>
<dbReference type="PANTHER" id="PTHR34154:SF3">
    <property type="entry name" value="ALKALI-SENSITIVE LINKAGE PROTEIN 1"/>
    <property type="match status" value="1"/>
</dbReference>
<sequence>VFSLNEPDQNGISSPSAAADWYVQWINPLAIKKALPAISYSTNPGQGLDWLNSIINACTGRCFANLHWYGNSFPEFQNYIIGAHNRFPKFNVVITEFALQNPSGGQSAQSAFFRRAFAWLDAQPWVILYFPFVATSPALLQANDGAAASFVGTGSTLYNNNGSPSAVGNLMF</sequence>
<feature type="non-terminal residue" evidence="2">
    <location>
        <position position="1"/>
    </location>
</feature>
<organism evidence="2 3">
    <name type="scientific">Dendrothele bispora (strain CBS 962.96)</name>
    <dbReference type="NCBI Taxonomy" id="1314807"/>
    <lineage>
        <taxon>Eukaryota</taxon>
        <taxon>Fungi</taxon>
        <taxon>Dikarya</taxon>
        <taxon>Basidiomycota</taxon>
        <taxon>Agaricomycotina</taxon>
        <taxon>Agaricomycetes</taxon>
        <taxon>Agaricomycetidae</taxon>
        <taxon>Agaricales</taxon>
        <taxon>Agaricales incertae sedis</taxon>
        <taxon>Dendrothele</taxon>
    </lineage>
</organism>
<accession>A0A4S8LBX8</accession>
<name>A0A4S8LBX8_DENBC</name>
<dbReference type="AlphaFoldDB" id="A0A4S8LBX8"/>
<dbReference type="InterPro" id="IPR024655">
    <property type="entry name" value="Asl1_glyco_hydro_catalytic"/>
</dbReference>
<reference evidence="2 3" key="1">
    <citation type="journal article" date="2019" name="Nat. Ecol. Evol.">
        <title>Megaphylogeny resolves global patterns of mushroom evolution.</title>
        <authorList>
            <person name="Varga T."/>
            <person name="Krizsan K."/>
            <person name="Foldi C."/>
            <person name="Dima B."/>
            <person name="Sanchez-Garcia M."/>
            <person name="Sanchez-Ramirez S."/>
            <person name="Szollosi G.J."/>
            <person name="Szarkandi J.G."/>
            <person name="Papp V."/>
            <person name="Albert L."/>
            <person name="Andreopoulos W."/>
            <person name="Angelini C."/>
            <person name="Antonin V."/>
            <person name="Barry K.W."/>
            <person name="Bougher N.L."/>
            <person name="Buchanan P."/>
            <person name="Buyck B."/>
            <person name="Bense V."/>
            <person name="Catcheside P."/>
            <person name="Chovatia M."/>
            <person name="Cooper J."/>
            <person name="Damon W."/>
            <person name="Desjardin D."/>
            <person name="Finy P."/>
            <person name="Geml J."/>
            <person name="Haridas S."/>
            <person name="Hughes K."/>
            <person name="Justo A."/>
            <person name="Karasinski D."/>
            <person name="Kautmanova I."/>
            <person name="Kiss B."/>
            <person name="Kocsube S."/>
            <person name="Kotiranta H."/>
            <person name="LaButti K.M."/>
            <person name="Lechner B.E."/>
            <person name="Liimatainen K."/>
            <person name="Lipzen A."/>
            <person name="Lukacs Z."/>
            <person name="Mihaltcheva S."/>
            <person name="Morgado L.N."/>
            <person name="Niskanen T."/>
            <person name="Noordeloos M.E."/>
            <person name="Ohm R.A."/>
            <person name="Ortiz-Santana B."/>
            <person name="Ovrebo C."/>
            <person name="Racz N."/>
            <person name="Riley R."/>
            <person name="Savchenko A."/>
            <person name="Shiryaev A."/>
            <person name="Soop K."/>
            <person name="Spirin V."/>
            <person name="Szebenyi C."/>
            <person name="Tomsovsky M."/>
            <person name="Tulloss R.E."/>
            <person name="Uehling J."/>
            <person name="Grigoriev I.V."/>
            <person name="Vagvolgyi C."/>
            <person name="Papp T."/>
            <person name="Martin F.M."/>
            <person name="Miettinen O."/>
            <person name="Hibbett D.S."/>
            <person name="Nagy L.G."/>
        </authorList>
    </citation>
    <scope>NUCLEOTIDE SEQUENCE [LARGE SCALE GENOMIC DNA]</scope>
    <source>
        <strain evidence="2 3">CBS 962.96</strain>
    </source>
</reference>
<evidence type="ECO:0000313" key="2">
    <source>
        <dbReference type="EMBL" id="THU85828.1"/>
    </source>
</evidence>
<feature type="domain" description="Asl1-like glycosyl hydrolase catalytic" evidence="1">
    <location>
        <begin position="2"/>
        <end position="169"/>
    </location>
</feature>
<keyword evidence="3" id="KW-1185">Reference proteome</keyword>
<dbReference type="Proteomes" id="UP000297245">
    <property type="component" value="Unassembled WGS sequence"/>
</dbReference>
<dbReference type="EMBL" id="ML179527">
    <property type="protein sequence ID" value="THU85828.1"/>
    <property type="molecule type" value="Genomic_DNA"/>
</dbReference>
<evidence type="ECO:0000313" key="3">
    <source>
        <dbReference type="Proteomes" id="UP000297245"/>
    </source>
</evidence>
<proteinExistence type="predicted"/>
<dbReference type="PANTHER" id="PTHR34154">
    <property type="entry name" value="ALKALI-SENSITIVE LINKAGE PROTEIN 1"/>
    <property type="match status" value="1"/>
</dbReference>
<dbReference type="SUPFAM" id="SSF51445">
    <property type="entry name" value="(Trans)glycosidases"/>
    <property type="match status" value="1"/>
</dbReference>
<dbReference type="OrthoDB" id="43654at2759"/>
<dbReference type="InterPro" id="IPR053183">
    <property type="entry name" value="ASL1"/>
</dbReference>
<protein>
    <recommendedName>
        <fullName evidence="1">Asl1-like glycosyl hydrolase catalytic domain-containing protein</fullName>
    </recommendedName>
</protein>
<dbReference type="Pfam" id="PF11790">
    <property type="entry name" value="Glyco_hydro_cc"/>
    <property type="match status" value="1"/>
</dbReference>
<gene>
    <name evidence="2" type="ORF">K435DRAFT_684828</name>
</gene>